<keyword evidence="2" id="KW-1185">Reference proteome</keyword>
<name>A0A183PWF2_9TREM</name>
<gene>
    <name evidence="1" type="ORF">SMTD_LOCUS18688</name>
</gene>
<dbReference type="AlphaFoldDB" id="A0A183PWF2"/>
<evidence type="ECO:0000313" key="2">
    <source>
        <dbReference type="Proteomes" id="UP000269396"/>
    </source>
</evidence>
<organism evidence="1 2">
    <name type="scientific">Schistosoma mattheei</name>
    <dbReference type="NCBI Taxonomy" id="31246"/>
    <lineage>
        <taxon>Eukaryota</taxon>
        <taxon>Metazoa</taxon>
        <taxon>Spiralia</taxon>
        <taxon>Lophotrochozoa</taxon>
        <taxon>Platyhelminthes</taxon>
        <taxon>Trematoda</taxon>
        <taxon>Digenea</taxon>
        <taxon>Strigeidida</taxon>
        <taxon>Schistosomatoidea</taxon>
        <taxon>Schistosomatidae</taxon>
        <taxon>Schistosoma</taxon>
    </lineage>
</organism>
<protein>
    <submittedName>
        <fullName evidence="1">Uncharacterized protein</fullName>
    </submittedName>
</protein>
<accession>A0A183PWF2</accession>
<reference evidence="1 2" key="1">
    <citation type="submission" date="2018-11" db="EMBL/GenBank/DDBJ databases">
        <authorList>
            <consortium name="Pathogen Informatics"/>
        </authorList>
    </citation>
    <scope>NUCLEOTIDE SEQUENCE [LARGE SCALE GENOMIC DNA]</scope>
    <source>
        <strain>Denwood</strain>
        <strain evidence="2">Zambia</strain>
    </source>
</reference>
<dbReference type="Proteomes" id="UP000269396">
    <property type="component" value="Unassembled WGS sequence"/>
</dbReference>
<evidence type="ECO:0000313" key="1">
    <source>
        <dbReference type="EMBL" id="VDP77786.1"/>
    </source>
</evidence>
<sequence length="134" mass="15833">MKSINQKKLCQFLMENNKDYSCRRKYIFHATNVKLAQSVEIEFRLSAKVPSVQLLVTNTKLRMKFQWPEKLTNYELNTLNKINLTLAETLQNRINPEVSSEKLYIYEVSVKQNKHKRSLKFSKYFGLLVGVTRL</sequence>
<dbReference type="EMBL" id="UZAL01040939">
    <property type="protein sequence ID" value="VDP77786.1"/>
    <property type="molecule type" value="Genomic_DNA"/>
</dbReference>
<proteinExistence type="predicted"/>
<dbReference type="STRING" id="31246.A0A183PWF2"/>